<organism evidence="3 4">
    <name type="scientific">Chelatococcus asaccharovorans</name>
    <dbReference type="NCBI Taxonomy" id="28210"/>
    <lineage>
        <taxon>Bacteria</taxon>
        <taxon>Pseudomonadati</taxon>
        <taxon>Pseudomonadota</taxon>
        <taxon>Alphaproteobacteria</taxon>
        <taxon>Hyphomicrobiales</taxon>
        <taxon>Chelatococcaceae</taxon>
        <taxon>Chelatococcus</taxon>
    </lineage>
</organism>
<name>A0A2V3UH02_9HYPH</name>
<dbReference type="AlphaFoldDB" id="A0A2V3UH02"/>
<dbReference type="Proteomes" id="UP000248021">
    <property type="component" value="Unassembled WGS sequence"/>
</dbReference>
<gene>
    <name evidence="3" type="ORF">C7450_102411</name>
</gene>
<comment type="caution">
    <text evidence="3">The sequence shown here is derived from an EMBL/GenBank/DDBJ whole genome shotgun (WGS) entry which is preliminary data.</text>
</comment>
<dbReference type="CDD" id="cd05233">
    <property type="entry name" value="SDR_c"/>
    <property type="match status" value="1"/>
</dbReference>
<dbReference type="EMBL" id="QJJK01000002">
    <property type="protein sequence ID" value="PXW63495.1"/>
    <property type="molecule type" value="Genomic_DNA"/>
</dbReference>
<keyword evidence="4" id="KW-1185">Reference proteome</keyword>
<proteinExistence type="inferred from homology"/>
<dbReference type="PRINTS" id="PR00080">
    <property type="entry name" value="SDRFAMILY"/>
</dbReference>
<dbReference type="Pfam" id="PF13561">
    <property type="entry name" value="adh_short_C2"/>
    <property type="match status" value="1"/>
</dbReference>
<dbReference type="PRINTS" id="PR00081">
    <property type="entry name" value="GDHRDH"/>
</dbReference>
<dbReference type="InterPro" id="IPR002347">
    <property type="entry name" value="SDR_fam"/>
</dbReference>
<comment type="similarity">
    <text evidence="1">Belongs to the short-chain dehydrogenases/reductases (SDR) family.</text>
</comment>
<reference evidence="3 4" key="1">
    <citation type="submission" date="2018-05" db="EMBL/GenBank/DDBJ databases">
        <title>Genomic Encyclopedia of Type Strains, Phase IV (KMG-IV): sequencing the most valuable type-strain genomes for metagenomic binning, comparative biology and taxonomic classification.</title>
        <authorList>
            <person name="Goeker M."/>
        </authorList>
    </citation>
    <scope>NUCLEOTIDE SEQUENCE [LARGE SCALE GENOMIC DNA]</scope>
    <source>
        <strain evidence="3 4">DSM 6462</strain>
    </source>
</reference>
<dbReference type="PROSITE" id="PS00061">
    <property type="entry name" value="ADH_SHORT"/>
    <property type="match status" value="1"/>
</dbReference>
<dbReference type="PANTHER" id="PTHR43639">
    <property type="entry name" value="OXIDOREDUCTASE, SHORT-CHAIN DEHYDROGENASE/REDUCTASE FAMILY (AFU_ORTHOLOGUE AFUA_5G02870)"/>
    <property type="match status" value="1"/>
</dbReference>
<evidence type="ECO:0000313" key="4">
    <source>
        <dbReference type="Proteomes" id="UP000248021"/>
    </source>
</evidence>
<keyword evidence="2" id="KW-0560">Oxidoreductase</keyword>
<accession>A0A2V3UH02</accession>
<evidence type="ECO:0000256" key="1">
    <source>
        <dbReference type="ARBA" id="ARBA00006484"/>
    </source>
</evidence>
<dbReference type="Gene3D" id="3.40.50.720">
    <property type="entry name" value="NAD(P)-binding Rossmann-like Domain"/>
    <property type="match status" value="1"/>
</dbReference>
<dbReference type="GO" id="GO:0016491">
    <property type="term" value="F:oxidoreductase activity"/>
    <property type="evidence" value="ECO:0007669"/>
    <property type="project" value="UniProtKB-KW"/>
</dbReference>
<evidence type="ECO:0000256" key="2">
    <source>
        <dbReference type="ARBA" id="ARBA00023002"/>
    </source>
</evidence>
<evidence type="ECO:0000313" key="3">
    <source>
        <dbReference type="EMBL" id="PXW63495.1"/>
    </source>
</evidence>
<dbReference type="InterPro" id="IPR036291">
    <property type="entry name" value="NAD(P)-bd_dom_sf"/>
</dbReference>
<protein>
    <submittedName>
        <fullName evidence="3">NAD(P)-dependent dehydrogenase (Short-subunit alcohol dehydrogenase family)</fullName>
    </submittedName>
</protein>
<dbReference type="InterPro" id="IPR020904">
    <property type="entry name" value="Sc_DH/Rdtase_CS"/>
</dbReference>
<dbReference type="RefSeq" id="WP_110373633.1">
    <property type="nucleotide sequence ID" value="NZ_CAKNFM010000002.1"/>
</dbReference>
<dbReference type="OrthoDB" id="20590at2"/>
<dbReference type="SUPFAM" id="SSF51735">
    <property type="entry name" value="NAD(P)-binding Rossmann-fold domains"/>
    <property type="match status" value="1"/>
</dbReference>
<dbReference type="FunFam" id="3.40.50.720:FF:000084">
    <property type="entry name" value="Short-chain dehydrogenase reductase"/>
    <property type="match status" value="1"/>
</dbReference>
<dbReference type="PANTHER" id="PTHR43639:SF1">
    <property type="entry name" value="SHORT-CHAIN DEHYDROGENASE_REDUCTASE FAMILY PROTEIN"/>
    <property type="match status" value="1"/>
</dbReference>
<sequence length="259" mass="26606">MRPVAIVTAGSHGIGAGICPVLGRNGWDVAVNYNTSRAAAEEVAAAVREAGGRAIAVQADVTDEAAVVAMFRQVDLELGPIAGLVNNAGGGKIVLGPDGARVEEATVAQMHGIMALNVVSTMLCTREAVRRMSTRHGGKGGSIVNISSDCARRGGPTSRKATAEGLVLYAAAKAAVDGFTLNAAVEVGGEGIRINAVRPATVMTPAHDVDGPGHYERMGRIIPMGRPGRPEEIAEVVLFLLSERSSFVTGAFIDATGGR</sequence>